<sequence length="350" mass="41246">MSLSSIISKDIIKKKCHPMCFYLKWTDDGCKDRKKYVAQWTNIDSIDSKLIKWKCRVNFKDIGEITLATDYVTKDPFVLLKENPYNNTSYLKSHLQKSIRRGNVNKSLKTALHFYDNNANDFLRRLCIIAIEDALPLEGFSTIVWFMSAYSKNYNISESHMGWILGYVHDLAKCQYYEQMDKKLAQKKNKNIRNLRLYQLPQDGKDLCYSIMFRQGYGGMRSDKAMCLNATMLWSMRYSTNSRFLQLLDRKHIFMTPPTTDLLKNEWFSAAIDFHCYTGIIDYLWERNDEFDQEQIKNAIWHCSSCITNKKNIATDIGQRDWSNEKHIAVWNVIKKDFMGISKFMILKNS</sequence>
<proteinExistence type="predicted"/>
<name>A0A6C0J6Z3_9ZZZZ</name>
<reference evidence="1" key="1">
    <citation type="journal article" date="2020" name="Nature">
        <title>Giant virus diversity and host interactions through global metagenomics.</title>
        <authorList>
            <person name="Schulz F."/>
            <person name="Roux S."/>
            <person name="Paez-Espino D."/>
            <person name="Jungbluth S."/>
            <person name="Walsh D.A."/>
            <person name="Denef V.J."/>
            <person name="McMahon K.D."/>
            <person name="Konstantinidis K.T."/>
            <person name="Eloe-Fadrosh E.A."/>
            <person name="Kyrpides N.C."/>
            <person name="Woyke T."/>
        </authorList>
    </citation>
    <scope>NUCLEOTIDE SEQUENCE</scope>
    <source>
        <strain evidence="1">GVMAG-M-3300025860-20</strain>
    </source>
</reference>
<dbReference type="EMBL" id="MN740327">
    <property type="protein sequence ID" value="QHU00357.1"/>
    <property type="molecule type" value="Genomic_DNA"/>
</dbReference>
<dbReference type="Gene3D" id="1.20.272.10">
    <property type="match status" value="1"/>
</dbReference>
<dbReference type="AlphaFoldDB" id="A0A6C0J6Z3"/>
<protein>
    <submittedName>
        <fullName evidence="1">Uncharacterized protein</fullName>
    </submittedName>
</protein>
<evidence type="ECO:0000313" key="1">
    <source>
        <dbReference type="EMBL" id="QHU00357.1"/>
    </source>
</evidence>
<accession>A0A6C0J6Z3</accession>
<organism evidence="1">
    <name type="scientific">viral metagenome</name>
    <dbReference type="NCBI Taxonomy" id="1070528"/>
    <lineage>
        <taxon>unclassified sequences</taxon>
        <taxon>metagenomes</taxon>
        <taxon>organismal metagenomes</taxon>
    </lineage>
</organism>